<gene>
    <name evidence="3" type="ORF">KK060_08715</name>
</gene>
<dbReference type="SUPFAM" id="SSF56925">
    <property type="entry name" value="OMPA-like"/>
    <property type="match status" value="1"/>
</dbReference>
<sequence length="203" mass="22567">MKHTCTLLFLLTCSSISFAQILYGLKGGVHLSDIAITNYINPDVEEDYSLKAGIHGGIFLSADVAEKVRLSSELQYSKRGVNAIENINLHYISLSLLPQYRFADRFWIEFGPELGYLVSATSKYGNVSNVWNNKLDIGLDAGVQTEVSDKITVGIRYYAGFSSVIDAGESRDINNNPTGETIKYQNTALQLSIYFTIGRKDFE</sequence>
<feature type="signal peptide" evidence="1">
    <location>
        <begin position="1"/>
        <end position="19"/>
    </location>
</feature>
<accession>A0ABS5VQS7</accession>
<evidence type="ECO:0000313" key="4">
    <source>
        <dbReference type="Proteomes" id="UP000772618"/>
    </source>
</evidence>
<reference evidence="3 4" key="1">
    <citation type="submission" date="2021-05" db="EMBL/GenBank/DDBJ databases">
        <title>A Polyphasic approach of four new species of the genus Ohtaekwangia: Ohtaekwangia histidinii sp. nov., Ohtaekwangia cretensis sp. nov., Ohtaekwangia indiensis sp. nov., Ohtaekwangia reichenbachii sp. nov. from diverse environment.</title>
        <authorList>
            <person name="Octaviana S."/>
        </authorList>
    </citation>
    <scope>NUCLEOTIDE SEQUENCE [LARGE SCALE GENOMIC DNA]</scope>
    <source>
        <strain evidence="3 4">PWU20</strain>
    </source>
</reference>
<dbReference type="RefSeq" id="WP_254153323.1">
    <property type="nucleotide sequence ID" value="NZ_JAHESD010000014.1"/>
</dbReference>
<protein>
    <submittedName>
        <fullName evidence="3">Outer membrane beta-barrel protein</fullName>
    </submittedName>
</protein>
<evidence type="ECO:0000259" key="2">
    <source>
        <dbReference type="Pfam" id="PF13568"/>
    </source>
</evidence>
<name>A0ABS5VQS7_9BACT</name>
<feature type="domain" description="Outer membrane protein beta-barrel" evidence="2">
    <location>
        <begin position="18"/>
        <end position="165"/>
    </location>
</feature>
<keyword evidence="1" id="KW-0732">Signal</keyword>
<dbReference type="Pfam" id="PF13568">
    <property type="entry name" value="OMP_b-brl_2"/>
    <property type="match status" value="1"/>
</dbReference>
<proteinExistence type="predicted"/>
<dbReference type="Gene3D" id="2.40.160.20">
    <property type="match status" value="1"/>
</dbReference>
<organism evidence="3 4">
    <name type="scientific">Chryseosolibacter indicus</name>
    <dbReference type="NCBI Taxonomy" id="2782351"/>
    <lineage>
        <taxon>Bacteria</taxon>
        <taxon>Pseudomonadati</taxon>
        <taxon>Bacteroidota</taxon>
        <taxon>Cytophagia</taxon>
        <taxon>Cytophagales</taxon>
        <taxon>Chryseotaleaceae</taxon>
        <taxon>Chryseosolibacter</taxon>
    </lineage>
</organism>
<dbReference type="InterPro" id="IPR025665">
    <property type="entry name" value="Beta-barrel_OMP_2"/>
</dbReference>
<feature type="chain" id="PRO_5045718091" evidence="1">
    <location>
        <begin position="20"/>
        <end position="203"/>
    </location>
</feature>
<evidence type="ECO:0000256" key="1">
    <source>
        <dbReference type="SAM" id="SignalP"/>
    </source>
</evidence>
<dbReference type="EMBL" id="JAHESD010000014">
    <property type="protein sequence ID" value="MBT1703358.1"/>
    <property type="molecule type" value="Genomic_DNA"/>
</dbReference>
<keyword evidence="4" id="KW-1185">Reference proteome</keyword>
<evidence type="ECO:0000313" key="3">
    <source>
        <dbReference type="EMBL" id="MBT1703358.1"/>
    </source>
</evidence>
<dbReference type="InterPro" id="IPR011250">
    <property type="entry name" value="OMP/PagP_B-barrel"/>
</dbReference>
<dbReference type="Proteomes" id="UP000772618">
    <property type="component" value="Unassembled WGS sequence"/>
</dbReference>
<comment type="caution">
    <text evidence="3">The sequence shown here is derived from an EMBL/GenBank/DDBJ whole genome shotgun (WGS) entry which is preliminary data.</text>
</comment>